<dbReference type="Pfam" id="PF13751">
    <property type="entry name" value="DDE_Tnp_1_6"/>
    <property type="match status" value="1"/>
</dbReference>
<name>A0A1C4WNC3_MICVI</name>
<feature type="domain" description="Transposase DDE" evidence="2">
    <location>
        <begin position="398"/>
        <end position="518"/>
    </location>
</feature>
<dbReference type="InterPro" id="IPR047629">
    <property type="entry name" value="IS1182_transpos"/>
</dbReference>
<evidence type="ECO:0000259" key="2">
    <source>
        <dbReference type="Pfam" id="PF13751"/>
    </source>
</evidence>
<organism evidence="3 5">
    <name type="scientific">Micromonospora viridifaciens</name>
    <dbReference type="NCBI Taxonomy" id="1881"/>
    <lineage>
        <taxon>Bacteria</taxon>
        <taxon>Bacillati</taxon>
        <taxon>Actinomycetota</taxon>
        <taxon>Actinomycetes</taxon>
        <taxon>Micromonosporales</taxon>
        <taxon>Micromonosporaceae</taxon>
        <taxon>Micromonospora</taxon>
    </lineage>
</organism>
<protein>
    <submittedName>
        <fullName evidence="3">Transposase domain (DUF772)</fullName>
    </submittedName>
</protein>
<gene>
    <name evidence="3" type="ORF">GA0074695_2617</name>
    <name evidence="4" type="ORF">GA0074695_5275</name>
</gene>
<dbReference type="OrthoDB" id="3313640at2"/>
<dbReference type="PANTHER" id="PTHR35604:SF2">
    <property type="entry name" value="TRANSPOSASE INSH FOR INSERTION SEQUENCE ELEMENT IS5A-RELATED"/>
    <property type="match status" value="1"/>
</dbReference>
<evidence type="ECO:0000313" key="5">
    <source>
        <dbReference type="Proteomes" id="UP000198242"/>
    </source>
</evidence>
<dbReference type="EMBL" id="LT607411">
    <property type="protein sequence ID" value="SCF29624.1"/>
    <property type="molecule type" value="Genomic_DNA"/>
</dbReference>
<dbReference type="EMBL" id="LT607411">
    <property type="protein sequence ID" value="SCE97710.1"/>
    <property type="molecule type" value="Genomic_DNA"/>
</dbReference>
<dbReference type="InterPro" id="IPR008490">
    <property type="entry name" value="Transposase_InsH_N"/>
</dbReference>
<sequence>MTLGRASQQLDLLDPVSRFCAETLAANSIYAFLHDHRDRLFPDSLFADLFAQVGRRSVPPSVVATVMVLQRLEGLSDREAVDRFAFDVRWRYAAGAGGWDGASRAGFAHTVLVDMRERLRRSANPDRIFEVALAAAREAGLLGRRRVLDSTPLYDAVATMDTITLIRSAVRGLLTAAGRDLAIELRAVLTSGDDYASTAKPVVDWDDKTAREALIDSRARDGYALLAALDGRKKLPEAVTEAMRLVATVLGQDLETGDDGVLRIARKVAADRVISTVDPQARHGHKTSHRGFDGYKGHIAVDPDSEIITATEVTAGNTGDAGPAAGLIADLTTPASDQDTPRADAAVYGDSAYGAGEVLERLHTAGIDAKTKVQPPVAPRGKFTKDQFTIDLAAGTVTCPNQVTIAIRPITGHDRHAGKADFGRACTDCPLRTQCTESKTGRQITISRWETHLTTARTRQTDPAWRADYRATRPKVERKIAHLMRRRHGGRRARMRGLLRVAADFKLLAAATNLARLATLNLTGSSQLGRAHA</sequence>
<proteinExistence type="predicted"/>
<dbReference type="Pfam" id="PF05598">
    <property type="entry name" value="DUF772"/>
    <property type="match status" value="1"/>
</dbReference>
<dbReference type="NCBIfam" id="NF033551">
    <property type="entry name" value="transpos_IS1182"/>
    <property type="match status" value="1"/>
</dbReference>
<feature type="domain" description="Transposase InsH N-terminal" evidence="1">
    <location>
        <begin position="28"/>
        <end position="97"/>
    </location>
</feature>
<dbReference type="InterPro" id="IPR025668">
    <property type="entry name" value="Tnp_DDE_dom"/>
</dbReference>
<evidence type="ECO:0000313" key="4">
    <source>
        <dbReference type="EMBL" id="SCF29624.1"/>
    </source>
</evidence>
<evidence type="ECO:0000259" key="1">
    <source>
        <dbReference type="Pfam" id="PF05598"/>
    </source>
</evidence>
<dbReference type="AlphaFoldDB" id="A0A1C4WNC3"/>
<dbReference type="RefSeq" id="WP_089006481.1">
    <property type="nucleotide sequence ID" value="NZ_LT607411.1"/>
</dbReference>
<keyword evidence="5" id="KW-1185">Reference proteome</keyword>
<reference evidence="3" key="2">
    <citation type="submission" date="2016-06" db="EMBL/GenBank/DDBJ databases">
        <authorList>
            <person name="Kjaerup R.B."/>
            <person name="Dalgaard T.S."/>
            <person name="Juul-Madsen H.R."/>
        </authorList>
    </citation>
    <scope>NUCLEOTIDE SEQUENCE [LARGE SCALE GENOMIC DNA]</scope>
    <source>
        <strain evidence="3">DSM 43909</strain>
    </source>
</reference>
<dbReference type="Proteomes" id="UP000198242">
    <property type="component" value="Chromosome I"/>
</dbReference>
<accession>A0A1C4WNC3</accession>
<reference evidence="5" key="1">
    <citation type="submission" date="2016-06" db="EMBL/GenBank/DDBJ databases">
        <authorList>
            <person name="Varghese N."/>
            <person name="Submissions Spin"/>
        </authorList>
    </citation>
    <scope>NUCLEOTIDE SEQUENCE [LARGE SCALE GENOMIC DNA]</scope>
    <source>
        <strain evidence="5">DSM 43909</strain>
    </source>
</reference>
<dbReference type="PANTHER" id="PTHR35604">
    <property type="entry name" value="TRANSPOSASE INSH FOR INSERTION SEQUENCE ELEMENT IS5A-RELATED"/>
    <property type="match status" value="1"/>
</dbReference>
<evidence type="ECO:0000313" key="3">
    <source>
        <dbReference type="EMBL" id="SCE97710.1"/>
    </source>
</evidence>